<dbReference type="KEGG" id="aqu:109580233"/>
<gene>
    <name evidence="2" type="primary">109580233</name>
</gene>
<name>A0A1X7VIZ9_AMPQE</name>
<reference evidence="2" key="2">
    <citation type="submission" date="2017-05" db="UniProtKB">
        <authorList>
            <consortium name="EnsemblMetazoa"/>
        </authorList>
    </citation>
    <scope>IDENTIFICATION</scope>
</reference>
<proteinExistence type="predicted"/>
<dbReference type="EnsemblMetazoa" id="Aqu2.1.39769_001">
    <property type="protein sequence ID" value="Aqu2.1.39769_001"/>
    <property type="gene ID" value="Aqu2.1.39769"/>
</dbReference>
<dbReference type="EnsemblMetazoa" id="XM_019993191.1">
    <property type="protein sequence ID" value="XP_019848750.1"/>
    <property type="gene ID" value="LOC109580233"/>
</dbReference>
<dbReference type="InParanoid" id="A0A1X7VIZ9"/>
<keyword evidence="3" id="KW-1185">Reference proteome</keyword>
<protein>
    <submittedName>
        <fullName evidence="2">Uncharacterized protein</fullName>
    </submittedName>
</protein>
<evidence type="ECO:0000313" key="2">
    <source>
        <dbReference type="EnsemblMetazoa" id="Aqu2.1.39769_001"/>
    </source>
</evidence>
<organism evidence="2">
    <name type="scientific">Amphimedon queenslandica</name>
    <name type="common">Sponge</name>
    <dbReference type="NCBI Taxonomy" id="400682"/>
    <lineage>
        <taxon>Eukaryota</taxon>
        <taxon>Metazoa</taxon>
        <taxon>Porifera</taxon>
        <taxon>Demospongiae</taxon>
        <taxon>Heteroscleromorpha</taxon>
        <taxon>Haplosclerida</taxon>
        <taxon>Niphatidae</taxon>
        <taxon>Amphimedon</taxon>
    </lineage>
</organism>
<dbReference type="Proteomes" id="UP000007879">
    <property type="component" value="Unassembled WGS sequence"/>
</dbReference>
<dbReference type="AlphaFoldDB" id="A0A1X7VIZ9"/>
<accession>A0A1X7VIZ9</accession>
<feature type="compositionally biased region" description="Basic and acidic residues" evidence="1">
    <location>
        <begin position="155"/>
        <end position="201"/>
    </location>
</feature>
<sequence length="201" mass="23155">MEEEEGDAMLRAIRANNIADYDVDRGKKPTREDVGNLLKDEEGKVFYFKITYNHSTRKMDEKEYAEIEEHLYKEYRLYKMKSTIDSEGNKEGQTLSRSTYVAFINHEQAIGIVFVQAIVKMLKKSIFELKVDDRDLPLDTDGVHVLASMAIAYQEKNEEKGEEDGGGKEGEEKKEEDGGGKEGEKKEEEKKEEKGKEREEN</sequence>
<evidence type="ECO:0000313" key="3">
    <source>
        <dbReference type="Proteomes" id="UP000007879"/>
    </source>
</evidence>
<feature type="region of interest" description="Disordered" evidence="1">
    <location>
        <begin position="154"/>
        <end position="201"/>
    </location>
</feature>
<evidence type="ECO:0000256" key="1">
    <source>
        <dbReference type="SAM" id="MobiDB-lite"/>
    </source>
</evidence>
<reference evidence="3" key="1">
    <citation type="journal article" date="2010" name="Nature">
        <title>The Amphimedon queenslandica genome and the evolution of animal complexity.</title>
        <authorList>
            <person name="Srivastava M."/>
            <person name="Simakov O."/>
            <person name="Chapman J."/>
            <person name="Fahey B."/>
            <person name="Gauthier M.E."/>
            <person name="Mitros T."/>
            <person name="Richards G.S."/>
            <person name="Conaco C."/>
            <person name="Dacre M."/>
            <person name="Hellsten U."/>
            <person name="Larroux C."/>
            <person name="Putnam N.H."/>
            <person name="Stanke M."/>
            <person name="Adamska M."/>
            <person name="Darling A."/>
            <person name="Degnan S.M."/>
            <person name="Oakley T.H."/>
            <person name="Plachetzki D.C."/>
            <person name="Zhai Y."/>
            <person name="Adamski M."/>
            <person name="Calcino A."/>
            <person name="Cummins S.F."/>
            <person name="Goodstein D.M."/>
            <person name="Harris C."/>
            <person name="Jackson D.J."/>
            <person name="Leys S.P."/>
            <person name="Shu S."/>
            <person name="Woodcroft B.J."/>
            <person name="Vervoort M."/>
            <person name="Kosik K.S."/>
            <person name="Manning G."/>
            <person name="Degnan B.M."/>
            <person name="Rokhsar D.S."/>
        </authorList>
    </citation>
    <scope>NUCLEOTIDE SEQUENCE [LARGE SCALE GENOMIC DNA]</scope>
</reference>